<evidence type="ECO:0008006" key="3">
    <source>
        <dbReference type="Google" id="ProtNLM"/>
    </source>
</evidence>
<gene>
    <name evidence="1" type="ORF">SAMN02746066_04058</name>
</gene>
<dbReference type="InterPro" id="IPR010982">
    <property type="entry name" value="Lambda_DNA-bd_dom_sf"/>
</dbReference>
<proteinExistence type="predicted"/>
<dbReference type="EMBL" id="FRCP01000023">
    <property type="protein sequence ID" value="SHM95256.1"/>
    <property type="molecule type" value="Genomic_DNA"/>
</dbReference>
<protein>
    <recommendedName>
        <fullName evidence="3">Cro/C1-type HTH DNA-binding domain-containing protein</fullName>
    </recommendedName>
</protein>
<accession>A0A1M7MW47</accession>
<dbReference type="OrthoDB" id="2064246at2"/>
<name>A0A1M7MW47_9FIRM</name>
<evidence type="ECO:0000313" key="1">
    <source>
        <dbReference type="EMBL" id="SHM95256.1"/>
    </source>
</evidence>
<organism evidence="1 2">
    <name type="scientific">Anaerosporobacter mobilis DSM 15930</name>
    <dbReference type="NCBI Taxonomy" id="1120996"/>
    <lineage>
        <taxon>Bacteria</taxon>
        <taxon>Bacillati</taxon>
        <taxon>Bacillota</taxon>
        <taxon>Clostridia</taxon>
        <taxon>Lachnospirales</taxon>
        <taxon>Lachnospiraceae</taxon>
        <taxon>Anaerosporobacter</taxon>
    </lineage>
</organism>
<evidence type="ECO:0000313" key="2">
    <source>
        <dbReference type="Proteomes" id="UP000184038"/>
    </source>
</evidence>
<reference evidence="1 2" key="1">
    <citation type="submission" date="2016-11" db="EMBL/GenBank/DDBJ databases">
        <authorList>
            <person name="Jaros S."/>
            <person name="Januszkiewicz K."/>
            <person name="Wedrychowicz H."/>
        </authorList>
    </citation>
    <scope>NUCLEOTIDE SEQUENCE [LARGE SCALE GENOMIC DNA]</scope>
    <source>
        <strain evidence="1 2">DSM 15930</strain>
    </source>
</reference>
<sequence>MYRILKAEMVRANISIKQLSMKLDITERSLRNKINGVTEFTLSESLRINEVMNEKTKLNISLEDLFER</sequence>
<dbReference type="Proteomes" id="UP000184038">
    <property type="component" value="Unassembled WGS sequence"/>
</dbReference>
<keyword evidence="2" id="KW-1185">Reference proteome</keyword>
<dbReference type="STRING" id="1120996.SAMN02746066_04058"/>
<dbReference type="SUPFAM" id="SSF47413">
    <property type="entry name" value="lambda repressor-like DNA-binding domains"/>
    <property type="match status" value="1"/>
</dbReference>
<dbReference type="GO" id="GO:0003677">
    <property type="term" value="F:DNA binding"/>
    <property type="evidence" value="ECO:0007669"/>
    <property type="project" value="InterPro"/>
</dbReference>
<dbReference type="RefSeq" id="WP_073290762.1">
    <property type="nucleotide sequence ID" value="NZ_FRCP01000023.1"/>
</dbReference>
<dbReference type="AlphaFoldDB" id="A0A1M7MW47"/>